<reference evidence="1 2" key="2">
    <citation type="journal article" date="2022" name="Mol. Ecol. Resour.">
        <title>The genomes of chicory, endive, great burdock and yacon provide insights into Asteraceae paleo-polyploidization history and plant inulin production.</title>
        <authorList>
            <person name="Fan W."/>
            <person name="Wang S."/>
            <person name="Wang H."/>
            <person name="Wang A."/>
            <person name="Jiang F."/>
            <person name="Liu H."/>
            <person name="Zhao H."/>
            <person name="Xu D."/>
            <person name="Zhang Y."/>
        </authorList>
    </citation>
    <scope>NUCLEOTIDE SEQUENCE [LARGE SCALE GENOMIC DNA]</scope>
    <source>
        <strain evidence="2">cv. Punajuju</strain>
        <tissue evidence="1">Leaves</tissue>
    </source>
</reference>
<proteinExistence type="predicted"/>
<sequence length="138" mass="15365">MVLATVKDLHLIENLNVTCNKEGFHDIEVSYIRGYIEAITKKRFGRGAYGLGRLVCATTESLNTNSFKKVAGLWREVVVNHNEEAANANTGEKNIDFVGVEGMFVEITKEEEDNVVKKMDAADKNLTTSCSFSTTLMR</sequence>
<organism evidence="1 2">
    <name type="scientific">Cichorium intybus</name>
    <name type="common">Chicory</name>
    <dbReference type="NCBI Taxonomy" id="13427"/>
    <lineage>
        <taxon>Eukaryota</taxon>
        <taxon>Viridiplantae</taxon>
        <taxon>Streptophyta</taxon>
        <taxon>Embryophyta</taxon>
        <taxon>Tracheophyta</taxon>
        <taxon>Spermatophyta</taxon>
        <taxon>Magnoliopsida</taxon>
        <taxon>eudicotyledons</taxon>
        <taxon>Gunneridae</taxon>
        <taxon>Pentapetalae</taxon>
        <taxon>asterids</taxon>
        <taxon>campanulids</taxon>
        <taxon>Asterales</taxon>
        <taxon>Asteraceae</taxon>
        <taxon>Cichorioideae</taxon>
        <taxon>Cichorieae</taxon>
        <taxon>Cichoriinae</taxon>
        <taxon>Cichorium</taxon>
    </lineage>
</organism>
<dbReference type="EMBL" id="CM042013">
    <property type="protein sequence ID" value="KAI3739941.1"/>
    <property type="molecule type" value="Genomic_DNA"/>
</dbReference>
<keyword evidence="2" id="KW-1185">Reference proteome</keyword>
<evidence type="ECO:0000313" key="1">
    <source>
        <dbReference type="EMBL" id="KAI3739941.1"/>
    </source>
</evidence>
<protein>
    <submittedName>
        <fullName evidence="1">Uncharacterized protein</fullName>
    </submittedName>
</protein>
<reference evidence="2" key="1">
    <citation type="journal article" date="2022" name="Mol. Ecol. Resour.">
        <title>The genomes of chicory, endive, great burdock and yacon provide insights into Asteraceae palaeo-polyploidization history and plant inulin production.</title>
        <authorList>
            <person name="Fan W."/>
            <person name="Wang S."/>
            <person name="Wang H."/>
            <person name="Wang A."/>
            <person name="Jiang F."/>
            <person name="Liu H."/>
            <person name="Zhao H."/>
            <person name="Xu D."/>
            <person name="Zhang Y."/>
        </authorList>
    </citation>
    <scope>NUCLEOTIDE SEQUENCE [LARGE SCALE GENOMIC DNA]</scope>
    <source>
        <strain evidence="2">cv. Punajuju</strain>
    </source>
</reference>
<accession>A0ACB9D0D2</accession>
<gene>
    <name evidence="1" type="ORF">L2E82_30355</name>
</gene>
<evidence type="ECO:0000313" key="2">
    <source>
        <dbReference type="Proteomes" id="UP001055811"/>
    </source>
</evidence>
<name>A0ACB9D0D2_CICIN</name>
<comment type="caution">
    <text evidence="1">The sequence shown here is derived from an EMBL/GenBank/DDBJ whole genome shotgun (WGS) entry which is preliminary data.</text>
</comment>
<dbReference type="Proteomes" id="UP001055811">
    <property type="component" value="Linkage Group LG05"/>
</dbReference>